<sequence>MSLTFSDPGSPSSPQRYRWGLLGIVLVTSLVALVAVVGTLAEGPRLRSATIDEATAIQASGVSLALRSDRAVAAVSESQVTITPETPFSVETTELDVAVIFDQPLLAATTYRVSVNSVVPRGFGASGTWETSFQTPPEELLYLRSAGALDELVRVVLDGSAPELVYKAEGILSFARVGVVYAVLRSVGGETFLELVEPNSGAVDRIPDTPGITLAGMARSAWGTTLVLTVDAELRGKAGTFRALALLDTLGSRTPEMVEGADGNPLGVTKVAVSDASGNIVVWLRNQSLVRFDPLTGIVVPLGTAAELWGFDALGESALYVDSLGTLARSLADGSENRIPAGALEGFPVFHEFTVLGPDGTAFQRVVVPGVADGPPFTVVTEETSDAVHTRLIGSLQTPQSIGAIGLSPNGQYLVAEVNPAPSLTGFVGLDPEIIRRDTTLVIYDTRAQAIFAEIPGYAFTW</sequence>
<keyword evidence="1" id="KW-0812">Transmembrane</keyword>
<dbReference type="EMBL" id="CAEZTM010000016">
    <property type="protein sequence ID" value="CAB4567522.1"/>
    <property type="molecule type" value="Genomic_DNA"/>
</dbReference>
<protein>
    <submittedName>
        <fullName evidence="3">Unannotated protein</fullName>
    </submittedName>
</protein>
<gene>
    <name evidence="2" type="ORF">UFOPK1684_00508</name>
    <name evidence="3" type="ORF">UFOPK2158_00556</name>
</gene>
<evidence type="ECO:0000313" key="3">
    <source>
        <dbReference type="EMBL" id="CAB4640600.1"/>
    </source>
</evidence>
<accession>A0A6J6JT46</accession>
<reference evidence="3" key="1">
    <citation type="submission" date="2020-05" db="EMBL/GenBank/DDBJ databases">
        <authorList>
            <person name="Chiriac C."/>
            <person name="Salcher M."/>
            <person name="Ghai R."/>
            <person name="Kavagutti S V."/>
        </authorList>
    </citation>
    <scope>NUCLEOTIDE SEQUENCE</scope>
</reference>
<dbReference type="AlphaFoldDB" id="A0A6J6JT46"/>
<proteinExistence type="predicted"/>
<keyword evidence="1" id="KW-0472">Membrane</keyword>
<name>A0A6J6JT46_9ZZZZ</name>
<organism evidence="3">
    <name type="scientific">freshwater metagenome</name>
    <dbReference type="NCBI Taxonomy" id="449393"/>
    <lineage>
        <taxon>unclassified sequences</taxon>
        <taxon>metagenomes</taxon>
        <taxon>ecological metagenomes</taxon>
    </lineage>
</organism>
<feature type="transmembrane region" description="Helical" evidence="1">
    <location>
        <begin position="20"/>
        <end position="41"/>
    </location>
</feature>
<evidence type="ECO:0000256" key="1">
    <source>
        <dbReference type="SAM" id="Phobius"/>
    </source>
</evidence>
<dbReference type="EMBL" id="CAEZVY010000046">
    <property type="protein sequence ID" value="CAB4640600.1"/>
    <property type="molecule type" value="Genomic_DNA"/>
</dbReference>
<keyword evidence="1" id="KW-1133">Transmembrane helix</keyword>
<evidence type="ECO:0000313" key="2">
    <source>
        <dbReference type="EMBL" id="CAB4567522.1"/>
    </source>
</evidence>